<dbReference type="InterPro" id="IPR003593">
    <property type="entry name" value="AAA+_ATPase"/>
</dbReference>
<dbReference type="InterPro" id="IPR017871">
    <property type="entry name" value="ABC_transporter-like_CS"/>
</dbReference>
<evidence type="ECO:0000259" key="4">
    <source>
        <dbReference type="PROSITE" id="PS50893"/>
    </source>
</evidence>
<dbReference type="PROSITE" id="PS00211">
    <property type="entry name" value="ABC_TRANSPORTER_1"/>
    <property type="match status" value="1"/>
</dbReference>
<evidence type="ECO:0000313" key="5">
    <source>
        <dbReference type="EMBL" id="MPL93691.1"/>
    </source>
</evidence>
<dbReference type="CDD" id="cd03293">
    <property type="entry name" value="ABC_NrtD_SsuB_transporters"/>
    <property type="match status" value="1"/>
</dbReference>
<dbReference type="Gene3D" id="3.40.50.300">
    <property type="entry name" value="P-loop containing nucleotide triphosphate hydrolases"/>
    <property type="match status" value="1"/>
</dbReference>
<dbReference type="AlphaFoldDB" id="A0A644VQP3"/>
<keyword evidence="2" id="KW-0547">Nucleotide-binding</keyword>
<dbReference type="SMART" id="SM00382">
    <property type="entry name" value="AAA"/>
    <property type="match status" value="1"/>
</dbReference>
<evidence type="ECO:0000256" key="2">
    <source>
        <dbReference type="ARBA" id="ARBA00022741"/>
    </source>
</evidence>
<dbReference type="SUPFAM" id="SSF52540">
    <property type="entry name" value="P-loop containing nucleoside triphosphate hydrolases"/>
    <property type="match status" value="1"/>
</dbReference>
<organism evidence="5">
    <name type="scientific">bioreactor metagenome</name>
    <dbReference type="NCBI Taxonomy" id="1076179"/>
    <lineage>
        <taxon>unclassified sequences</taxon>
        <taxon>metagenomes</taxon>
        <taxon>ecological metagenomes</taxon>
    </lineage>
</organism>
<keyword evidence="3 5" id="KW-0067">ATP-binding</keyword>
<evidence type="ECO:0000256" key="3">
    <source>
        <dbReference type="ARBA" id="ARBA00022840"/>
    </source>
</evidence>
<comment type="caution">
    <text evidence="5">The sequence shown here is derived from an EMBL/GenBank/DDBJ whole genome shotgun (WGS) entry which is preliminary data.</text>
</comment>
<protein>
    <submittedName>
        <fullName evidence="5">Vitamin B12 import ATP-binding protein BtuD</fullName>
    </submittedName>
</protein>
<dbReference type="PANTHER" id="PTHR42788">
    <property type="entry name" value="TAURINE IMPORT ATP-BINDING PROTEIN-RELATED"/>
    <property type="match status" value="1"/>
</dbReference>
<dbReference type="InterPro" id="IPR003439">
    <property type="entry name" value="ABC_transporter-like_ATP-bd"/>
</dbReference>
<dbReference type="PANTHER" id="PTHR42788:SF13">
    <property type="entry name" value="ALIPHATIC SULFONATES IMPORT ATP-BINDING PROTEIN SSUB"/>
    <property type="match status" value="1"/>
</dbReference>
<accession>A0A644VQP3</accession>
<dbReference type="InterPro" id="IPR050166">
    <property type="entry name" value="ABC_transporter_ATP-bind"/>
</dbReference>
<dbReference type="PROSITE" id="PS50893">
    <property type="entry name" value="ABC_TRANSPORTER_2"/>
    <property type="match status" value="1"/>
</dbReference>
<sequence length="262" mass="29181">MKLVVDNICKNFTNNKGTTLSVLENINLTVKKEEFVALVGPSGCGKSTLLNIIAGLMDSTSGQVYFSDVENGRSPAMGIVFQDTGLFPWRNVYDNIAFGLEALNLPKPEQMDIIEHYIELVGLKGFENSYPHQLSGGMRQRVGIARALAINPDLLLMDEPFSALDAQTRTIMQEELVALWEKTKLSTIYVTHNIQEAVLLADRIVLLSRRPGKISRILNIDLPRNERENPENATIIANFVDAIWQHISKDARAALMEVEDNG</sequence>
<dbReference type="GO" id="GO:0005524">
    <property type="term" value="F:ATP binding"/>
    <property type="evidence" value="ECO:0007669"/>
    <property type="project" value="UniProtKB-KW"/>
</dbReference>
<dbReference type="FunFam" id="3.40.50.300:FF:000425">
    <property type="entry name" value="Probable ABC transporter, ATP-binding subunit"/>
    <property type="match status" value="1"/>
</dbReference>
<name>A0A644VQP3_9ZZZZ</name>
<gene>
    <name evidence="5" type="primary">btuD_98</name>
    <name evidence="5" type="ORF">SDC9_39833</name>
</gene>
<dbReference type="InterPro" id="IPR027417">
    <property type="entry name" value="P-loop_NTPase"/>
</dbReference>
<dbReference type="Pfam" id="PF00005">
    <property type="entry name" value="ABC_tran"/>
    <property type="match status" value="1"/>
</dbReference>
<keyword evidence="1" id="KW-0813">Transport</keyword>
<dbReference type="GO" id="GO:0016887">
    <property type="term" value="F:ATP hydrolysis activity"/>
    <property type="evidence" value="ECO:0007669"/>
    <property type="project" value="InterPro"/>
</dbReference>
<dbReference type="EMBL" id="VSSQ01000400">
    <property type="protein sequence ID" value="MPL93691.1"/>
    <property type="molecule type" value="Genomic_DNA"/>
</dbReference>
<evidence type="ECO:0000256" key="1">
    <source>
        <dbReference type="ARBA" id="ARBA00022448"/>
    </source>
</evidence>
<feature type="domain" description="ABC transporter" evidence="4">
    <location>
        <begin position="3"/>
        <end position="236"/>
    </location>
</feature>
<proteinExistence type="predicted"/>
<reference evidence="5" key="1">
    <citation type="submission" date="2019-08" db="EMBL/GenBank/DDBJ databases">
        <authorList>
            <person name="Kucharzyk K."/>
            <person name="Murdoch R.W."/>
            <person name="Higgins S."/>
            <person name="Loffler F."/>
        </authorList>
    </citation>
    <scope>NUCLEOTIDE SEQUENCE</scope>
</reference>